<dbReference type="RefSeq" id="WP_206658209.1">
    <property type="nucleotide sequence ID" value="NZ_CP071182.1"/>
</dbReference>
<gene>
    <name evidence="2" type="ORF">JZ786_08105</name>
</gene>
<dbReference type="InterPro" id="IPR050469">
    <property type="entry name" value="Diguanylate_Cyclase"/>
</dbReference>
<dbReference type="Pfam" id="PF00990">
    <property type="entry name" value="GGDEF"/>
    <property type="match status" value="1"/>
</dbReference>
<name>A0A9X7W2C2_9BACL</name>
<evidence type="ECO:0000259" key="1">
    <source>
        <dbReference type="PROSITE" id="PS50887"/>
    </source>
</evidence>
<feature type="domain" description="GGDEF" evidence="1">
    <location>
        <begin position="210"/>
        <end position="333"/>
    </location>
</feature>
<dbReference type="KEGG" id="afx:JZ786_08105"/>
<dbReference type="Gene3D" id="3.30.70.270">
    <property type="match status" value="1"/>
</dbReference>
<dbReference type="PANTHER" id="PTHR45138">
    <property type="entry name" value="REGULATORY COMPONENTS OF SENSORY TRANSDUCTION SYSTEM"/>
    <property type="match status" value="1"/>
</dbReference>
<dbReference type="NCBIfam" id="TIGR00254">
    <property type="entry name" value="GGDEF"/>
    <property type="match status" value="1"/>
</dbReference>
<accession>A0A9X7W2C2</accession>
<reference evidence="2 3" key="1">
    <citation type="submission" date="2021-02" db="EMBL/GenBank/DDBJ databases">
        <title>Alicyclobacillus curvatus sp. nov. and Alicyclobacillus mengziensis sp. nov., two acidophilic bacteria isolated from acid mine drainage.</title>
        <authorList>
            <person name="Huang Y."/>
        </authorList>
    </citation>
    <scope>NUCLEOTIDE SEQUENCE [LARGE SCALE GENOMIC DNA]</scope>
    <source>
        <strain evidence="2 3">S30H14</strain>
    </source>
</reference>
<dbReference type="SMART" id="SM00267">
    <property type="entry name" value="GGDEF"/>
    <property type="match status" value="1"/>
</dbReference>
<proteinExistence type="predicted"/>
<sequence length="333" mass="37556">MSANVLREFLHRSREWSRARRGLELFETAAADLQELADADTGFFVYRKRAMLNGVTPQRPVVYVPWGAFANDIEELQSLMEEVVSTKLHLMTPLMERWILAEDMPRELQTRWERYGLLEVGIWPLISREKPLGAIVVAKTQAAVDQLTLFTRMALLDACAAQISLALDLILTSRIAEEASQRDLLTGLLNRRGLESRLPDFIEQCRENARFLIFGLIDLDDLKLVNDTKGHPAGDEALREVAEIIQRNVRASDLVARLGGDEFAVVVESDEPDVESVMFRIREAVESDSHGLSASVGGAMWGMDGSSLEACYKIADQRLYECKRLSKSEQQFQ</sequence>
<organism evidence="2 3">
    <name type="scientific">Alicyclobacillus mengziensis</name>
    <dbReference type="NCBI Taxonomy" id="2931921"/>
    <lineage>
        <taxon>Bacteria</taxon>
        <taxon>Bacillati</taxon>
        <taxon>Bacillota</taxon>
        <taxon>Bacilli</taxon>
        <taxon>Bacillales</taxon>
        <taxon>Alicyclobacillaceae</taxon>
        <taxon>Alicyclobacillus</taxon>
    </lineage>
</organism>
<dbReference type="InterPro" id="IPR029787">
    <property type="entry name" value="Nucleotide_cyclase"/>
</dbReference>
<dbReference type="PANTHER" id="PTHR45138:SF9">
    <property type="entry name" value="DIGUANYLATE CYCLASE DGCM-RELATED"/>
    <property type="match status" value="1"/>
</dbReference>
<dbReference type="CDD" id="cd01949">
    <property type="entry name" value="GGDEF"/>
    <property type="match status" value="1"/>
</dbReference>
<evidence type="ECO:0000313" key="2">
    <source>
        <dbReference type="EMBL" id="QSO48897.1"/>
    </source>
</evidence>
<keyword evidence="3" id="KW-1185">Reference proteome</keyword>
<dbReference type="GO" id="GO:0052621">
    <property type="term" value="F:diguanylate cyclase activity"/>
    <property type="evidence" value="ECO:0007669"/>
    <property type="project" value="TreeGrafter"/>
</dbReference>
<dbReference type="PROSITE" id="PS50887">
    <property type="entry name" value="GGDEF"/>
    <property type="match status" value="1"/>
</dbReference>
<dbReference type="AlphaFoldDB" id="A0A9X7W2C2"/>
<evidence type="ECO:0000313" key="3">
    <source>
        <dbReference type="Proteomes" id="UP000663505"/>
    </source>
</evidence>
<dbReference type="InterPro" id="IPR043128">
    <property type="entry name" value="Rev_trsase/Diguanyl_cyclase"/>
</dbReference>
<dbReference type="SUPFAM" id="SSF55073">
    <property type="entry name" value="Nucleotide cyclase"/>
    <property type="match status" value="1"/>
</dbReference>
<protein>
    <submittedName>
        <fullName evidence="2">GGDEF domain-containing protein</fullName>
    </submittedName>
</protein>
<dbReference type="EMBL" id="CP071182">
    <property type="protein sequence ID" value="QSO48897.1"/>
    <property type="molecule type" value="Genomic_DNA"/>
</dbReference>
<dbReference type="InterPro" id="IPR000160">
    <property type="entry name" value="GGDEF_dom"/>
</dbReference>
<dbReference type="Proteomes" id="UP000663505">
    <property type="component" value="Chromosome"/>
</dbReference>